<dbReference type="Gramene" id="QL05p000629:mrna">
    <property type="protein sequence ID" value="QL05p000629:mrna"/>
    <property type="gene ID" value="QL05p000629"/>
</dbReference>
<evidence type="ECO:0000313" key="1">
    <source>
        <dbReference type="EnsemblPlants" id="QL05p000629:mrna"/>
    </source>
</evidence>
<reference evidence="1 2" key="1">
    <citation type="journal article" date="2016" name="G3 (Bethesda)">
        <title>First Draft Assembly and Annotation of the Genome of a California Endemic Oak Quercus lobata Nee (Fagaceae).</title>
        <authorList>
            <person name="Sork V.L."/>
            <person name="Fitz-Gibbon S.T."/>
            <person name="Puiu D."/>
            <person name="Crepeau M."/>
            <person name="Gugger P.F."/>
            <person name="Sherman R."/>
            <person name="Stevens K."/>
            <person name="Langley C.H."/>
            <person name="Pellegrini M."/>
            <person name="Salzberg S.L."/>
        </authorList>
    </citation>
    <scope>NUCLEOTIDE SEQUENCE [LARGE SCALE GENOMIC DNA]</scope>
    <source>
        <strain evidence="1 2">cv. SW786</strain>
    </source>
</reference>
<protein>
    <submittedName>
        <fullName evidence="1">Uncharacterized protein</fullName>
    </submittedName>
</protein>
<reference evidence="1" key="2">
    <citation type="submission" date="2021-01" db="UniProtKB">
        <authorList>
            <consortium name="EnsemblPlants"/>
        </authorList>
    </citation>
    <scope>IDENTIFICATION</scope>
</reference>
<accession>A0A7N2R432</accession>
<dbReference type="InParanoid" id="A0A7N2R432"/>
<dbReference type="EMBL" id="LRBV02000005">
    <property type="status" value="NOT_ANNOTATED_CDS"/>
    <property type="molecule type" value="Genomic_DNA"/>
</dbReference>
<organism evidence="1 2">
    <name type="scientific">Quercus lobata</name>
    <name type="common">Valley oak</name>
    <dbReference type="NCBI Taxonomy" id="97700"/>
    <lineage>
        <taxon>Eukaryota</taxon>
        <taxon>Viridiplantae</taxon>
        <taxon>Streptophyta</taxon>
        <taxon>Embryophyta</taxon>
        <taxon>Tracheophyta</taxon>
        <taxon>Spermatophyta</taxon>
        <taxon>Magnoliopsida</taxon>
        <taxon>eudicotyledons</taxon>
        <taxon>Gunneridae</taxon>
        <taxon>Pentapetalae</taxon>
        <taxon>rosids</taxon>
        <taxon>fabids</taxon>
        <taxon>Fagales</taxon>
        <taxon>Fagaceae</taxon>
        <taxon>Quercus</taxon>
    </lineage>
</organism>
<evidence type="ECO:0000313" key="2">
    <source>
        <dbReference type="Proteomes" id="UP000594261"/>
    </source>
</evidence>
<dbReference type="AlphaFoldDB" id="A0A7N2R432"/>
<dbReference type="EnsemblPlants" id="QL05p000629:mrna">
    <property type="protein sequence ID" value="QL05p000629:mrna"/>
    <property type="gene ID" value="QL05p000629"/>
</dbReference>
<sequence length="113" mass="12299">MRHWSKLSLIDRDGGGLCLAEEKSGAEFILAAKFFVKKALNVDAIVKTFNPLWRSVKGYERSVVKVPGFYESRKKGGSSSGQHGRRNSFAGGGCEFECCYSGGSASRYGDCGF</sequence>
<name>A0A7N2R432_QUELO</name>
<dbReference type="Proteomes" id="UP000594261">
    <property type="component" value="Chromosome 5"/>
</dbReference>
<keyword evidence="2" id="KW-1185">Reference proteome</keyword>
<proteinExistence type="predicted"/>